<dbReference type="FunFam" id="1.10.3730.20:FF:000001">
    <property type="entry name" value="Quaternary ammonium compound resistance transporter SugE"/>
    <property type="match status" value="1"/>
</dbReference>
<reference evidence="9 10" key="1">
    <citation type="submission" date="2020-08" db="EMBL/GenBank/DDBJ databases">
        <title>Sequencing the genomes of 1000 actinobacteria strains.</title>
        <authorList>
            <person name="Klenk H.-P."/>
        </authorList>
    </citation>
    <scope>NUCLEOTIDE SEQUENCE [LARGE SCALE GENOMIC DNA]</scope>
    <source>
        <strain evidence="9 10">DSM 44593</strain>
    </source>
</reference>
<sequence>MLNGLPGSGGADPAAPGRGAPYPVSDKTAWFGGVMAWLLLVVSGMLEAVWALALAASHGFTRLWPSLIFAVGLTLSMSGLAVALRSIPVGTGYAVWVGIGAVGTAVAGMVWFGEHASVARVVCLLLIVSGIVGLKLLH</sequence>
<dbReference type="SUPFAM" id="SSF103481">
    <property type="entry name" value="Multidrug resistance efflux transporter EmrE"/>
    <property type="match status" value="1"/>
</dbReference>
<proteinExistence type="inferred from homology"/>
<evidence type="ECO:0000256" key="6">
    <source>
        <dbReference type="ARBA" id="ARBA00023136"/>
    </source>
</evidence>
<dbReference type="GO" id="GO:0005886">
    <property type="term" value="C:plasma membrane"/>
    <property type="evidence" value="ECO:0007669"/>
    <property type="project" value="UniProtKB-SubCell"/>
</dbReference>
<dbReference type="InterPro" id="IPR000390">
    <property type="entry name" value="Small_drug/metabolite_transptr"/>
</dbReference>
<keyword evidence="10" id="KW-1185">Reference proteome</keyword>
<keyword evidence="2" id="KW-0813">Transport</keyword>
<keyword evidence="3" id="KW-1003">Cell membrane</keyword>
<dbReference type="Proteomes" id="UP000578077">
    <property type="component" value="Unassembled WGS sequence"/>
</dbReference>
<keyword evidence="4 7" id="KW-0812">Transmembrane</keyword>
<dbReference type="InterPro" id="IPR037185">
    <property type="entry name" value="EmrE-like"/>
</dbReference>
<dbReference type="Gene3D" id="1.10.3730.20">
    <property type="match status" value="1"/>
</dbReference>
<dbReference type="InterPro" id="IPR045324">
    <property type="entry name" value="Small_multidrug_res"/>
</dbReference>
<accession>A0A841EBY6</accession>
<comment type="subcellular location">
    <subcellularLocation>
        <location evidence="1 7">Cell membrane</location>
        <topology evidence="1 7">Multi-pass membrane protein</topology>
    </subcellularLocation>
</comment>
<evidence type="ECO:0000256" key="7">
    <source>
        <dbReference type="RuleBase" id="RU003942"/>
    </source>
</evidence>
<comment type="caution">
    <text evidence="9">The sequence shown here is derived from an EMBL/GenBank/DDBJ whole genome shotgun (WGS) entry which is preliminary data.</text>
</comment>
<dbReference type="PANTHER" id="PTHR30561:SF0">
    <property type="entry name" value="GUANIDINIUM EXPORTER"/>
    <property type="match status" value="1"/>
</dbReference>
<comment type="similarity">
    <text evidence="7">Belongs to the drug/metabolite transporter (DMT) superfamily. Small multidrug resistance (SMR) (TC 2.A.7.1) family.</text>
</comment>
<keyword evidence="6 8" id="KW-0472">Membrane</keyword>
<name>A0A841EBY6_9ACTN</name>
<evidence type="ECO:0000313" key="10">
    <source>
        <dbReference type="Proteomes" id="UP000578077"/>
    </source>
</evidence>
<evidence type="ECO:0000256" key="8">
    <source>
        <dbReference type="SAM" id="Phobius"/>
    </source>
</evidence>
<evidence type="ECO:0000256" key="1">
    <source>
        <dbReference type="ARBA" id="ARBA00004651"/>
    </source>
</evidence>
<keyword evidence="5 8" id="KW-1133">Transmembrane helix</keyword>
<dbReference type="EMBL" id="JACHLY010000001">
    <property type="protein sequence ID" value="MBB5998839.1"/>
    <property type="molecule type" value="Genomic_DNA"/>
</dbReference>
<evidence type="ECO:0000256" key="2">
    <source>
        <dbReference type="ARBA" id="ARBA00022448"/>
    </source>
</evidence>
<dbReference type="PANTHER" id="PTHR30561">
    <property type="entry name" value="SMR FAMILY PROTON-DEPENDENT DRUG EFFLUX TRANSPORTER SUGE"/>
    <property type="match status" value="1"/>
</dbReference>
<dbReference type="Pfam" id="PF00893">
    <property type="entry name" value="Multi_Drug_Res"/>
    <property type="match status" value="1"/>
</dbReference>
<evidence type="ECO:0000256" key="3">
    <source>
        <dbReference type="ARBA" id="ARBA00022475"/>
    </source>
</evidence>
<feature type="transmembrane region" description="Helical" evidence="8">
    <location>
        <begin position="119"/>
        <end position="137"/>
    </location>
</feature>
<evidence type="ECO:0000313" key="9">
    <source>
        <dbReference type="EMBL" id="MBB5998839.1"/>
    </source>
</evidence>
<dbReference type="AlphaFoldDB" id="A0A841EBY6"/>
<gene>
    <name evidence="9" type="ORF">HNR25_002590</name>
</gene>
<dbReference type="GO" id="GO:0022857">
    <property type="term" value="F:transmembrane transporter activity"/>
    <property type="evidence" value="ECO:0007669"/>
    <property type="project" value="InterPro"/>
</dbReference>
<evidence type="ECO:0000256" key="4">
    <source>
        <dbReference type="ARBA" id="ARBA00022692"/>
    </source>
</evidence>
<organism evidence="9 10">
    <name type="scientific">Streptomonospora salina</name>
    <dbReference type="NCBI Taxonomy" id="104205"/>
    <lineage>
        <taxon>Bacteria</taxon>
        <taxon>Bacillati</taxon>
        <taxon>Actinomycetota</taxon>
        <taxon>Actinomycetes</taxon>
        <taxon>Streptosporangiales</taxon>
        <taxon>Nocardiopsidaceae</taxon>
        <taxon>Streptomonospora</taxon>
    </lineage>
</organism>
<evidence type="ECO:0000256" key="5">
    <source>
        <dbReference type="ARBA" id="ARBA00022989"/>
    </source>
</evidence>
<feature type="transmembrane region" description="Helical" evidence="8">
    <location>
        <begin position="93"/>
        <end position="112"/>
    </location>
</feature>
<feature type="transmembrane region" description="Helical" evidence="8">
    <location>
        <begin position="29"/>
        <end position="55"/>
    </location>
</feature>
<protein>
    <submittedName>
        <fullName evidence="9">Quaternary ammonium compound-resistance protein SugE</fullName>
    </submittedName>
</protein>
<feature type="transmembrane region" description="Helical" evidence="8">
    <location>
        <begin position="67"/>
        <end position="87"/>
    </location>
</feature>